<comment type="similarity">
    <text evidence="2">Belongs to the outer membrane factor (OMF) (TC 1.B.17) family.</text>
</comment>
<dbReference type="GO" id="GO:1990281">
    <property type="term" value="C:efflux pump complex"/>
    <property type="evidence" value="ECO:0007669"/>
    <property type="project" value="TreeGrafter"/>
</dbReference>
<evidence type="ECO:0000256" key="7">
    <source>
        <dbReference type="ARBA" id="ARBA00023237"/>
    </source>
</evidence>
<comment type="subcellular location">
    <subcellularLocation>
        <location evidence="1">Cell outer membrane</location>
    </subcellularLocation>
</comment>
<dbReference type="EMBL" id="CP007547">
    <property type="protein sequence ID" value="AIL46448.1"/>
    <property type="molecule type" value="Genomic_DNA"/>
</dbReference>
<evidence type="ECO:0000256" key="6">
    <source>
        <dbReference type="ARBA" id="ARBA00023136"/>
    </source>
</evidence>
<protein>
    <recommendedName>
        <fullName evidence="11">Outer membrane efflux protein</fullName>
    </recommendedName>
</protein>
<name>A0A077EIW7_9FLAO</name>
<evidence type="ECO:0000256" key="8">
    <source>
        <dbReference type="SAM" id="Coils"/>
    </source>
</evidence>
<dbReference type="eggNOG" id="COG1538">
    <property type="taxonomic scope" value="Bacteria"/>
</dbReference>
<dbReference type="KEGG" id="eao:BD94_2673"/>
<evidence type="ECO:0008006" key="11">
    <source>
        <dbReference type="Google" id="ProtNLM"/>
    </source>
</evidence>
<accession>A0A077EIW7</accession>
<sequence length="472" mass="53476">MRNRLSLYGISLFLLPVLGWGQSAPDFKELLESAIVRDADLMMQKTKNKVTELDQHKLKDIFLPTLEISGQAGYLNATTRLSSPEINLEPFLTIPSGQYSNNLNISGFSGIAKADAKMLLYSGGKVKYLNKALEEKKKSEDILLEKTRDEVITTVSRAYDQLALIHQSKIVLDESKRRLDANRKTADKALGYGLITPYDHKKIELAQATLDAKVVEYEGKKELLLTQLEVLTGVEKERLRLINPVLVPVESLPLQKSIEERAEIRALDHGINAADYKIQAERTWWVPKVQLMASLYYIGLYSNRIKTSDNIIPAIPELNYPGRKLDWRPNNLAVFPLLTAGVGFKWEIFDGKEGKHAEELAKVNKEMLQTQKYDATRKLTLNLANNQSNYDIAYAQIALKKKQKELAQNALVQAEKEFRYGMAKSTQLIEAENDLEAAELDYQNAIFNQRRAAIELMKSTQELDVTKLYQGL</sequence>
<dbReference type="SUPFAM" id="SSF56954">
    <property type="entry name" value="Outer membrane efflux proteins (OEP)"/>
    <property type="match status" value="1"/>
</dbReference>
<proteinExistence type="inferred from homology"/>
<dbReference type="STRING" id="1338011.BD94_2673"/>
<evidence type="ECO:0000256" key="3">
    <source>
        <dbReference type="ARBA" id="ARBA00022448"/>
    </source>
</evidence>
<feature type="coiled-coil region" evidence="8">
    <location>
        <begin position="397"/>
        <end position="448"/>
    </location>
</feature>
<evidence type="ECO:0000256" key="2">
    <source>
        <dbReference type="ARBA" id="ARBA00007613"/>
    </source>
</evidence>
<dbReference type="PANTHER" id="PTHR30026">
    <property type="entry name" value="OUTER MEMBRANE PROTEIN TOLC"/>
    <property type="match status" value="1"/>
</dbReference>
<keyword evidence="5" id="KW-0812">Transmembrane</keyword>
<evidence type="ECO:0000256" key="1">
    <source>
        <dbReference type="ARBA" id="ARBA00004442"/>
    </source>
</evidence>
<dbReference type="InterPro" id="IPR051906">
    <property type="entry name" value="TolC-like"/>
</dbReference>
<keyword evidence="6" id="KW-0472">Membrane</keyword>
<evidence type="ECO:0000256" key="4">
    <source>
        <dbReference type="ARBA" id="ARBA00022452"/>
    </source>
</evidence>
<keyword evidence="7" id="KW-0998">Cell outer membrane</keyword>
<evidence type="ECO:0000313" key="10">
    <source>
        <dbReference type="Proteomes" id="UP000028933"/>
    </source>
</evidence>
<reference evidence="9" key="1">
    <citation type="journal article" date="2013" name="Lancet">
        <title>First case of E anophelis outbreak in an intensive-care unit.</title>
        <authorList>
            <person name="Teo J."/>
            <person name="Tan S.Y."/>
            <person name="Tay M."/>
            <person name="Ding Y."/>
            <person name="Kjelleberg S."/>
            <person name="Givskov M."/>
            <person name="Lin R.T."/>
            <person name="Yang L."/>
        </authorList>
    </citation>
    <scope>NUCLEOTIDE SEQUENCE [LARGE SCALE GENOMIC DNA]</scope>
    <source>
        <strain evidence="9">NUHP1</strain>
    </source>
</reference>
<dbReference type="InterPro" id="IPR003423">
    <property type="entry name" value="OMP_efflux"/>
</dbReference>
<organism evidence="9 10">
    <name type="scientific">Elizabethkingia anophelis NUHP1</name>
    <dbReference type="NCBI Taxonomy" id="1338011"/>
    <lineage>
        <taxon>Bacteria</taxon>
        <taxon>Pseudomonadati</taxon>
        <taxon>Bacteroidota</taxon>
        <taxon>Flavobacteriia</taxon>
        <taxon>Flavobacteriales</taxon>
        <taxon>Weeksellaceae</taxon>
        <taxon>Elizabethkingia</taxon>
    </lineage>
</organism>
<dbReference type="Proteomes" id="UP000028933">
    <property type="component" value="Chromosome"/>
</dbReference>
<dbReference type="HOGENOM" id="CLU_012817_10_3_10"/>
<evidence type="ECO:0000256" key="5">
    <source>
        <dbReference type="ARBA" id="ARBA00022692"/>
    </source>
</evidence>
<dbReference type="PANTHER" id="PTHR30026:SF20">
    <property type="entry name" value="OUTER MEMBRANE PROTEIN TOLC"/>
    <property type="match status" value="1"/>
</dbReference>
<gene>
    <name evidence="9" type="ORF">BD94_2673</name>
</gene>
<keyword evidence="4" id="KW-1134">Transmembrane beta strand</keyword>
<dbReference type="GO" id="GO:0015562">
    <property type="term" value="F:efflux transmembrane transporter activity"/>
    <property type="evidence" value="ECO:0007669"/>
    <property type="project" value="InterPro"/>
</dbReference>
<dbReference type="Pfam" id="PF02321">
    <property type="entry name" value="OEP"/>
    <property type="match status" value="1"/>
</dbReference>
<reference evidence="9" key="2">
    <citation type="journal article" date="2015" name="Genome Biol. Evol.">
        <title>Complete Genome Sequence and Transcriptomic Analysis of the Novel Pathogen Elizabethkingia anophelis in Response to Oxidative Stress.</title>
        <authorList>
            <person name="Li Y."/>
            <person name="Liu Y."/>
            <person name="Chew S.C."/>
            <person name="Tay M."/>
            <person name="Salido M.M."/>
            <person name="Teo J."/>
            <person name="Lauro F.M."/>
            <person name="Givskov M."/>
            <person name="Yang L."/>
        </authorList>
    </citation>
    <scope>NUCLEOTIDE SEQUENCE</scope>
    <source>
        <strain evidence="9">NUHP1</strain>
    </source>
</reference>
<dbReference type="GO" id="GO:0009279">
    <property type="term" value="C:cell outer membrane"/>
    <property type="evidence" value="ECO:0007669"/>
    <property type="project" value="UniProtKB-SubCell"/>
</dbReference>
<keyword evidence="8" id="KW-0175">Coiled coil</keyword>
<dbReference type="GO" id="GO:0015288">
    <property type="term" value="F:porin activity"/>
    <property type="evidence" value="ECO:0007669"/>
    <property type="project" value="TreeGrafter"/>
</dbReference>
<dbReference type="Gene3D" id="1.20.1600.10">
    <property type="entry name" value="Outer membrane efflux proteins (OEP)"/>
    <property type="match status" value="1"/>
</dbReference>
<evidence type="ECO:0000313" key="9">
    <source>
        <dbReference type="EMBL" id="AIL46448.1"/>
    </source>
</evidence>
<keyword evidence="3" id="KW-0813">Transport</keyword>
<dbReference type="AlphaFoldDB" id="A0A077EIW7"/>